<keyword evidence="3" id="KW-1185">Reference proteome</keyword>
<keyword evidence="1" id="KW-0732">Signal</keyword>
<gene>
    <name evidence="2" type="ORF">B0I31_103602</name>
</gene>
<evidence type="ECO:0000313" key="3">
    <source>
        <dbReference type="Proteomes" id="UP000241118"/>
    </source>
</evidence>
<accession>A0A2P8IEG2</accession>
<reference evidence="2 3" key="1">
    <citation type="submission" date="2018-03" db="EMBL/GenBank/DDBJ databases">
        <title>Genomic Encyclopedia of Type Strains, Phase III (KMG-III): the genomes of soil and plant-associated and newly described type strains.</title>
        <authorList>
            <person name="Whitman W."/>
        </authorList>
    </citation>
    <scope>NUCLEOTIDE SEQUENCE [LARGE SCALE GENOMIC DNA]</scope>
    <source>
        <strain evidence="2 3">CGMCC 4.7097</strain>
    </source>
</reference>
<dbReference type="Proteomes" id="UP000241118">
    <property type="component" value="Unassembled WGS sequence"/>
</dbReference>
<dbReference type="AlphaFoldDB" id="A0A2P8IEG2"/>
<feature type="signal peptide" evidence="1">
    <location>
        <begin position="1"/>
        <end position="26"/>
    </location>
</feature>
<evidence type="ECO:0000313" key="2">
    <source>
        <dbReference type="EMBL" id="PSL56843.1"/>
    </source>
</evidence>
<name>A0A2P8IEG2_SACCR</name>
<proteinExistence type="predicted"/>
<feature type="chain" id="PRO_5015186590" evidence="1">
    <location>
        <begin position="27"/>
        <end position="57"/>
    </location>
</feature>
<organism evidence="2 3">
    <name type="scientific">Saccharothrix carnea</name>
    <dbReference type="NCBI Taxonomy" id="1280637"/>
    <lineage>
        <taxon>Bacteria</taxon>
        <taxon>Bacillati</taxon>
        <taxon>Actinomycetota</taxon>
        <taxon>Actinomycetes</taxon>
        <taxon>Pseudonocardiales</taxon>
        <taxon>Pseudonocardiaceae</taxon>
        <taxon>Saccharothrix</taxon>
    </lineage>
</organism>
<protein>
    <submittedName>
        <fullName evidence="2">Uncharacterized protein</fullName>
    </submittedName>
</protein>
<dbReference type="RefSeq" id="WP_181320102.1">
    <property type="nucleotide sequence ID" value="NZ_PYAX01000003.1"/>
</dbReference>
<sequence length="57" mass="5745">MRIIPAALMAATAAALLALGAGTAVGAGEVAQDQTVVDVAESSGTTWAIAFQDNRDW</sequence>
<comment type="caution">
    <text evidence="2">The sequence shown here is derived from an EMBL/GenBank/DDBJ whole genome shotgun (WGS) entry which is preliminary data.</text>
</comment>
<evidence type="ECO:0000256" key="1">
    <source>
        <dbReference type="SAM" id="SignalP"/>
    </source>
</evidence>
<dbReference type="EMBL" id="PYAX01000003">
    <property type="protein sequence ID" value="PSL56843.1"/>
    <property type="molecule type" value="Genomic_DNA"/>
</dbReference>